<dbReference type="Gene3D" id="3.90.1720.10">
    <property type="entry name" value="endopeptidase domain like (from Nostoc punctiforme)"/>
    <property type="match status" value="1"/>
</dbReference>
<reference evidence="6 7" key="1">
    <citation type="submission" date="2022-06" db="EMBL/GenBank/DDBJ databases">
        <title>Isolation of gut microbiota from human fecal samples.</title>
        <authorList>
            <person name="Pamer E.G."/>
            <person name="Barat B."/>
            <person name="Waligurski E."/>
            <person name="Medina S."/>
            <person name="Paddock L."/>
            <person name="Mostad J."/>
        </authorList>
    </citation>
    <scope>NUCLEOTIDE SEQUENCE [LARGE SCALE GENOMIC DNA]</scope>
    <source>
        <strain evidence="6 7">DFI.7.95</strain>
    </source>
</reference>
<evidence type="ECO:0000256" key="1">
    <source>
        <dbReference type="ARBA" id="ARBA00007074"/>
    </source>
</evidence>
<name>A0ABT1SBC9_9FIRM</name>
<dbReference type="RefSeq" id="WP_256311668.1">
    <property type="nucleotide sequence ID" value="NZ_JANGAC010000008.1"/>
</dbReference>
<evidence type="ECO:0000256" key="2">
    <source>
        <dbReference type="ARBA" id="ARBA00022670"/>
    </source>
</evidence>
<protein>
    <submittedName>
        <fullName evidence="6">C40 family peptidase</fullName>
    </submittedName>
</protein>
<proteinExistence type="inferred from homology"/>
<feature type="domain" description="NlpC/P60" evidence="5">
    <location>
        <begin position="219"/>
        <end position="342"/>
    </location>
</feature>
<accession>A0ABT1SBC9</accession>
<evidence type="ECO:0000313" key="7">
    <source>
        <dbReference type="Proteomes" id="UP001524478"/>
    </source>
</evidence>
<organism evidence="6 7">
    <name type="scientific">Tissierella carlieri</name>
    <dbReference type="NCBI Taxonomy" id="689904"/>
    <lineage>
        <taxon>Bacteria</taxon>
        <taxon>Bacillati</taxon>
        <taxon>Bacillota</taxon>
        <taxon>Tissierellia</taxon>
        <taxon>Tissierellales</taxon>
        <taxon>Tissierellaceae</taxon>
        <taxon>Tissierella</taxon>
    </lineage>
</organism>
<dbReference type="InterPro" id="IPR051202">
    <property type="entry name" value="Peptidase_C40"/>
</dbReference>
<dbReference type="PANTHER" id="PTHR47053">
    <property type="entry name" value="MUREIN DD-ENDOPEPTIDASE MEPH-RELATED"/>
    <property type="match status" value="1"/>
</dbReference>
<evidence type="ECO:0000256" key="4">
    <source>
        <dbReference type="ARBA" id="ARBA00022807"/>
    </source>
</evidence>
<dbReference type="InterPro" id="IPR038765">
    <property type="entry name" value="Papain-like_cys_pep_sf"/>
</dbReference>
<gene>
    <name evidence="6" type="ORF">NE686_11925</name>
</gene>
<comment type="caution">
    <text evidence="6">The sequence shown here is derived from an EMBL/GenBank/DDBJ whole genome shotgun (WGS) entry which is preliminary data.</text>
</comment>
<keyword evidence="2" id="KW-0645">Protease</keyword>
<sequence>MYNRKHKLPATIIGLCLIGLIGFKDTGIFVKEYISTKEDGTQVVFNKEENVNILRETDEAYIVQKESSRYEIPIDAMIRTTRSTQKYIVTKNTNILDKPNGIPIRPLNMDEIVQALKYEEDYGLFSTEDGINGYVRLSDIDVVVEKGISYGVSKVDKVLKNDKLFYTLVNGETVVINDFKNDIYTIVDESGNEFKVSEKYIELRKSREKVSRGNVSRRAASVTKVIEAAYNALGKPYVSGDTGKRGYDCSGLTYSIYLNVLGMKLNRSSSDQAKNGVEVNKVDLIPGDLVFFRTTGKGIGHVGLYIGDNNMIHASSGRKKVMISSLDEDYYRTRYITARRIINN</sequence>
<dbReference type="InterPro" id="IPR000064">
    <property type="entry name" value="NLP_P60_dom"/>
</dbReference>
<dbReference type="Proteomes" id="UP001524478">
    <property type="component" value="Unassembled WGS sequence"/>
</dbReference>
<dbReference type="EMBL" id="JANGAC010000008">
    <property type="protein sequence ID" value="MCQ4923799.1"/>
    <property type="molecule type" value="Genomic_DNA"/>
</dbReference>
<evidence type="ECO:0000259" key="5">
    <source>
        <dbReference type="PROSITE" id="PS51935"/>
    </source>
</evidence>
<keyword evidence="7" id="KW-1185">Reference proteome</keyword>
<comment type="similarity">
    <text evidence="1">Belongs to the peptidase C40 family.</text>
</comment>
<dbReference type="PROSITE" id="PS51935">
    <property type="entry name" value="NLPC_P60"/>
    <property type="match status" value="1"/>
</dbReference>
<evidence type="ECO:0000256" key="3">
    <source>
        <dbReference type="ARBA" id="ARBA00022801"/>
    </source>
</evidence>
<dbReference type="PANTHER" id="PTHR47053:SF1">
    <property type="entry name" value="MUREIN DD-ENDOPEPTIDASE MEPH-RELATED"/>
    <property type="match status" value="1"/>
</dbReference>
<dbReference type="Pfam" id="PF00877">
    <property type="entry name" value="NLPC_P60"/>
    <property type="match status" value="1"/>
</dbReference>
<dbReference type="SUPFAM" id="SSF54001">
    <property type="entry name" value="Cysteine proteinases"/>
    <property type="match status" value="1"/>
</dbReference>
<keyword evidence="3" id="KW-0378">Hydrolase</keyword>
<keyword evidence="4" id="KW-0788">Thiol protease</keyword>
<evidence type="ECO:0000313" key="6">
    <source>
        <dbReference type="EMBL" id="MCQ4923799.1"/>
    </source>
</evidence>